<proteinExistence type="predicted"/>
<dbReference type="Proteomes" id="UP000831701">
    <property type="component" value="Chromosome 21"/>
</dbReference>
<keyword evidence="2" id="KW-1185">Reference proteome</keyword>
<evidence type="ECO:0000313" key="2">
    <source>
        <dbReference type="Proteomes" id="UP000831701"/>
    </source>
</evidence>
<organism evidence="1 2">
    <name type="scientific">Scortum barcoo</name>
    <name type="common">barcoo grunter</name>
    <dbReference type="NCBI Taxonomy" id="214431"/>
    <lineage>
        <taxon>Eukaryota</taxon>
        <taxon>Metazoa</taxon>
        <taxon>Chordata</taxon>
        <taxon>Craniata</taxon>
        <taxon>Vertebrata</taxon>
        <taxon>Euteleostomi</taxon>
        <taxon>Actinopterygii</taxon>
        <taxon>Neopterygii</taxon>
        <taxon>Teleostei</taxon>
        <taxon>Neoteleostei</taxon>
        <taxon>Acanthomorphata</taxon>
        <taxon>Eupercaria</taxon>
        <taxon>Centrarchiformes</taxon>
        <taxon>Terapontoidei</taxon>
        <taxon>Terapontidae</taxon>
        <taxon>Scortum</taxon>
    </lineage>
</organism>
<reference evidence="1" key="1">
    <citation type="submission" date="2022-04" db="EMBL/GenBank/DDBJ databases">
        <title>Jade perch genome.</title>
        <authorList>
            <person name="Chao B."/>
        </authorList>
    </citation>
    <scope>NUCLEOTIDE SEQUENCE</scope>
    <source>
        <strain evidence="1">CB-2022</strain>
    </source>
</reference>
<protein>
    <submittedName>
        <fullName evidence="1">Uncharacterized protein</fullName>
    </submittedName>
</protein>
<sequence>MFELKPQILLRRIEISGDLKEKESVTITCSALTPCPHSPPKLTWNLQQHSHNKIEENTDRSFTTKIQKTITLTDKHDGYNITCSATYPVKEGVKTAEETKTLSVSYAPKDTSVSISPSALVSAGSWVNLTCSSRAKPPVSRFTWFKTSTDGPMNLSEGQIYSFNATEGGDYYCVATNDLRQQTSSVIHLTVDGQPDGSVRWEAVLGGVIGIIALIFLIVCVCWLKSTHSTPQQTQSQTGDELMVKEPARKTEEKEEDIHYGEINFSKQRAEASSGSVQDSGQQQDTLYAQLIVINNFNPHIFLRCPQGHTSVSISPSALVSAGSWVNLTCSSRAKPPVSRFTTRWFKTSTDGPMKVSEGQIYSFNATEGGDYYCVATNDLGQQNSSVIHLTFEDKGNQEFGGVVYITVKILGILMLCSTMVIFEWWFRSRCCKKPVKKLHSDTYYFRIENKPFMATASCDPLQISVKDSPARPRIEISGDLKEKESVTITCSALTPCPHSPPKLTWNLQQHSHNKIEENTDRSFTTKIQKTITLTDKHDGYNITCSATYPVKEGVKTAEETKTLSVSYAPKDTSVSISPSTLVSAGSWVNLTCSSRAKPPVISRFTWFKTSTDGPMKVSEGQIYSFNATGGGDYYCVATNDLGSQTSSVIHLTFDEGQPDGSVRWEAVLGGVIGIIAFIFLIVCVCWLKSTHSTPQQTQSQTGDELMVKEPARKTEEKEEDIHYGEIDFSKQRAEASSGSVQDSGQQQDTLYAQRKTSTFNRMCYNPVV</sequence>
<comment type="caution">
    <text evidence="1">The sequence shown here is derived from an EMBL/GenBank/DDBJ whole genome shotgun (WGS) entry which is preliminary data.</text>
</comment>
<gene>
    <name evidence="1" type="ORF">L3Q82_017998</name>
</gene>
<evidence type="ECO:0000313" key="1">
    <source>
        <dbReference type="EMBL" id="KAI3355129.1"/>
    </source>
</evidence>
<name>A0ACB8VHU3_9TELE</name>
<accession>A0ACB8VHU3</accession>
<dbReference type="EMBL" id="CM041551">
    <property type="protein sequence ID" value="KAI3355129.1"/>
    <property type="molecule type" value="Genomic_DNA"/>
</dbReference>